<dbReference type="InterPro" id="IPR022641">
    <property type="entry name" value="CheR_N"/>
</dbReference>
<dbReference type="Pfam" id="PF01339">
    <property type="entry name" value="CheB_methylest"/>
    <property type="match status" value="1"/>
</dbReference>
<evidence type="ECO:0000256" key="4">
    <source>
        <dbReference type="ARBA" id="ARBA00022679"/>
    </source>
</evidence>
<keyword evidence="3" id="KW-0489">Methyltransferase</keyword>
<evidence type="ECO:0000256" key="5">
    <source>
        <dbReference type="ARBA" id="ARBA00022691"/>
    </source>
</evidence>
<keyword evidence="6" id="KW-0378">Hydrolase</keyword>
<dbReference type="Pfam" id="PF13596">
    <property type="entry name" value="PAS_10"/>
    <property type="match status" value="1"/>
</dbReference>
<dbReference type="EMBL" id="PZKC01000014">
    <property type="protein sequence ID" value="PTD95322.1"/>
    <property type="molecule type" value="Genomic_DNA"/>
</dbReference>
<comment type="catalytic activity">
    <reaction evidence="1">
        <text>L-glutamyl-[protein] + S-adenosyl-L-methionine = [protein]-L-glutamate 5-O-methyl ester + S-adenosyl-L-homocysteine</text>
        <dbReference type="Rhea" id="RHEA:24452"/>
        <dbReference type="Rhea" id="RHEA-COMP:10208"/>
        <dbReference type="Rhea" id="RHEA-COMP:10311"/>
        <dbReference type="ChEBI" id="CHEBI:29973"/>
        <dbReference type="ChEBI" id="CHEBI:57856"/>
        <dbReference type="ChEBI" id="CHEBI:59789"/>
        <dbReference type="ChEBI" id="CHEBI:82795"/>
        <dbReference type="EC" id="2.1.1.80"/>
    </reaction>
</comment>
<dbReference type="RefSeq" id="WP_107494540.1">
    <property type="nucleotide sequence ID" value="NZ_PZKC01000014.1"/>
</dbReference>
<protein>
    <recommendedName>
        <fullName evidence="2">protein-glutamate O-methyltransferase</fullName>
        <ecNumber evidence="2">2.1.1.80</ecNumber>
    </recommendedName>
</protein>
<dbReference type="InterPro" id="IPR000780">
    <property type="entry name" value="CheR_MeTrfase"/>
</dbReference>
<dbReference type="SUPFAM" id="SSF47757">
    <property type="entry name" value="Chemotaxis receptor methyltransferase CheR, N-terminal domain"/>
    <property type="match status" value="1"/>
</dbReference>
<dbReference type="Gene3D" id="3.30.450.20">
    <property type="entry name" value="PAS domain"/>
    <property type="match status" value="2"/>
</dbReference>
<dbReference type="InterPro" id="IPR000014">
    <property type="entry name" value="PAS"/>
</dbReference>
<dbReference type="PRINTS" id="PR00996">
    <property type="entry name" value="CHERMTFRASE"/>
</dbReference>
<dbReference type="SUPFAM" id="SSF55785">
    <property type="entry name" value="PYP-like sensor domain (PAS domain)"/>
    <property type="match status" value="2"/>
</dbReference>
<evidence type="ECO:0000313" key="10">
    <source>
        <dbReference type="EMBL" id="PTD95322.1"/>
    </source>
</evidence>
<dbReference type="InterPro" id="IPR000673">
    <property type="entry name" value="Sig_transdc_resp-reg_Me-estase"/>
</dbReference>
<dbReference type="Gene3D" id="3.40.50.180">
    <property type="entry name" value="Methylesterase CheB, C-terminal domain"/>
    <property type="match status" value="1"/>
</dbReference>
<dbReference type="PROSITE" id="PS50122">
    <property type="entry name" value="CHEB"/>
    <property type="match status" value="1"/>
</dbReference>
<dbReference type="InterPro" id="IPR022642">
    <property type="entry name" value="CheR_C"/>
</dbReference>
<dbReference type="InterPro" id="IPR035909">
    <property type="entry name" value="CheB_C"/>
</dbReference>
<proteinExistence type="predicted"/>
<evidence type="ECO:0000313" key="11">
    <source>
        <dbReference type="Proteomes" id="UP000241193"/>
    </source>
</evidence>
<dbReference type="CDD" id="cd16434">
    <property type="entry name" value="CheB-CheR_fusion"/>
    <property type="match status" value="1"/>
</dbReference>
<dbReference type="PROSITE" id="PS50123">
    <property type="entry name" value="CHER"/>
    <property type="match status" value="1"/>
</dbReference>
<evidence type="ECO:0000259" key="8">
    <source>
        <dbReference type="PROSITE" id="PS50122"/>
    </source>
</evidence>
<dbReference type="EC" id="2.1.1.80" evidence="2"/>
<dbReference type="InterPro" id="IPR036804">
    <property type="entry name" value="CheR_N_sf"/>
</dbReference>
<reference evidence="10 11" key="1">
    <citation type="submission" date="2018-03" db="EMBL/GenBank/DDBJ databases">
        <authorList>
            <person name="Keele B.F."/>
        </authorList>
    </citation>
    <scope>NUCLEOTIDE SEQUENCE [LARGE SCALE GENOMIC DNA]</scope>
    <source>
        <strain evidence="10 11">D20</strain>
    </source>
</reference>
<keyword evidence="5" id="KW-0949">S-adenosyl-L-methionine</keyword>
<gene>
    <name evidence="10" type="ORF">C8261_14995</name>
</gene>
<feature type="active site" evidence="6">
    <location>
        <position position="57"/>
    </location>
</feature>
<dbReference type="Gene3D" id="3.40.50.150">
    <property type="entry name" value="Vaccinia Virus protein VP39"/>
    <property type="match status" value="1"/>
</dbReference>
<dbReference type="Proteomes" id="UP000241193">
    <property type="component" value="Unassembled WGS sequence"/>
</dbReference>
<evidence type="ECO:0000256" key="2">
    <source>
        <dbReference type="ARBA" id="ARBA00012534"/>
    </source>
</evidence>
<organism evidence="10 11">
    <name type="scientific">Pseudothauera lacus</name>
    <dbReference type="NCBI Taxonomy" id="2136175"/>
    <lineage>
        <taxon>Bacteria</taxon>
        <taxon>Pseudomonadati</taxon>
        <taxon>Pseudomonadota</taxon>
        <taxon>Betaproteobacteria</taxon>
        <taxon>Rhodocyclales</taxon>
        <taxon>Zoogloeaceae</taxon>
        <taxon>Pseudothauera</taxon>
    </lineage>
</organism>
<evidence type="ECO:0000256" key="3">
    <source>
        <dbReference type="ARBA" id="ARBA00022603"/>
    </source>
</evidence>
<feature type="domain" description="CheB-type methylesterase" evidence="8">
    <location>
        <begin position="24"/>
        <end position="206"/>
    </location>
</feature>
<dbReference type="GO" id="GO:0008983">
    <property type="term" value="F:protein-glutamate O-methyltransferase activity"/>
    <property type="evidence" value="ECO:0007669"/>
    <property type="project" value="UniProtKB-EC"/>
</dbReference>
<dbReference type="PANTHER" id="PTHR24422">
    <property type="entry name" value="CHEMOTAXIS PROTEIN METHYLTRANSFERASE"/>
    <property type="match status" value="1"/>
</dbReference>
<name>A0A2T4IC19_9RHOO</name>
<dbReference type="Pfam" id="PF01739">
    <property type="entry name" value="CheR"/>
    <property type="match status" value="1"/>
</dbReference>
<reference evidence="10 11" key="2">
    <citation type="submission" date="2018-04" db="EMBL/GenBank/DDBJ databases">
        <title>Thauera lacus sp. nov., isolated from an saline lake in Inner Mongolia, China.</title>
        <authorList>
            <person name="Liang Q.-Y."/>
        </authorList>
    </citation>
    <scope>NUCLEOTIDE SEQUENCE [LARGE SCALE GENOMIC DNA]</scope>
    <source>
        <strain evidence="10 11">D20</strain>
    </source>
</reference>
<dbReference type="PANTHER" id="PTHR24422:SF27">
    <property type="entry name" value="PROTEIN-GLUTAMATE O-METHYLTRANSFERASE"/>
    <property type="match status" value="1"/>
</dbReference>
<dbReference type="GO" id="GO:0006935">
    <property type="term" value="P:chemotaxis"/>
    <property type="evidence" value="ECO:0007669"/>
    <property type="project" value="UniProtKB-UniRule"/>
</dbReference>
<accession>A0A2T4IC19</accession>
<dbReference type="GO" id="GO:0008984">
    <property type="term" value="F:protein-glutamate methylesterase activity"/>
    <property type="evidence" value="ECO:0007669"/>
    <property type="project" value="InterPro"/>
</dbReference>
<comment type="caution">
    <text evidence="10">The sequence shown here is derived from an EMBL/GenBank/DDBJ whole genome shotgun (WGS) entry which is preliminary data.</text>
</comment>
<evidence type="ECO:0000256" key="6">
    <source>
        <dbReference type="PROSITE-ProRule" id="PRU00050"/>
    </source>
</evidence>
<dbReference type="InterPro" id="IPR035965">
    <property type="entry name" value="PAS-like_dom_sf"/>
</dbReference>
<feature type="coiled-coil region" evidence="7">
    <location>
        <begin position="665"/>
        <end position="731"/>
    </location>
</feature>
<dbReference type="GO" id="GO:0032259">
    <property type="term" value="P:methylation"/>
    <property type="evidence" value="ECO:0007669"/>
    <property type="project" value="UniProtKB-KW"/>
</dbReference>
<evidence type="ECO:0000259" key="9">
    <source>
        <dbReference type="PROSITE" id="PS50123"/>
    </source>
</evidence>
<keyword evidence="7" id="KW-0175">Coiled coil</keyword>
<dbReference type="AlphaFoldDB" id="A0A2T4IC19"/>
<keyword evidence="11" id="KW-1185">Reference proteome</keyword>
<feature type="active site" evidence="6">
    <location>
        <position position="30"/>
    </location>
</feature>
<dbReference type="InterPro" id="IPR050903">
    <property type="entry name" value="Bact_Chemotaxis_MeTrfase"/>
</dbReference>
<feature type="active site" evidence="6">
    <location>
        <position position="148"/>
    </location>
</feature>
<dbReference type="GO" id="GO:0005737">
    <property type="term" value="C:cytoplasm"/>
    <property type="evidence" value="ECO:0007669"/>
    <property type="project" value="InterPro"/>
</dbReference>
<dbReference type="OrthoDB" id="9816309at2"/>
<dbReference type="CDD" id="cd00130">
    <property type="entry name" value="PAS"/>
    <property type="match status" value="1"/>
</dbReference>
<dbReference type="Gene3D" id="1.10.155.10">
    <property type="entry name" value="Chemotaxis receptor methyltransferase CheR, N-terminal domain"/>
    <property type="match status" value="1"/>
</dbReference>
<dbReference type="InterPro" id="IPR029063">
    <property type="entry name" value="SAM-dependent_MTases_sf"/>
</dbReference>
<sequence>MKAKKVGRAKMEGQASTTVFNGFVVAIGASAGGLEALERFFSHCPADTTAAFVVIQHLSPDHKSMMTDLLARYTRMKVRMVEDELPIAADQIFLIPPGTIMRIEDGRFRLTPKHPHLLTLPIDIFFGSLADDFGNRGIGVILSGTGSDGTRGAVALNAAGGFLLAQEPREAKFDGMPSSVISTGLVDAVLSADKLATRILSYLGKLPLEDAPAQAAIATAPPLSEDEARQGIVQLLLQISGIDFNDYKPATLNRRIERRMQVRHMRSFADYLALLEHDIAEVSVLRRELLIPVTSFFRDQEVFDTLARKAIDELVAHAESGAALRVWVAGCSTGEEAYSIAIAFFEAFERARRWPSLKIFATDVNQHNVEFAAAGRYPESAAAELTSERLERFFIRIGNHYTVKPELRQCIVFARHNLLSDPPFTRMSLVSCRNTLIYFTPEAQKRALDRLQYAIETNGYMLLGSSESLTAHGSGFSTVHGKHKLFQRTDAANALNLGLGVPGTRAPYVVETSRRRVGDDRRKRLAEGMITDEAMSMLLDAYVPPAILVNERHEAIHLFGRVQPYVRAREGSASLELSRILPENLVPVASALLFKAAKERQPMVSDILEVRSEEVASRNVRLSVRPLPLHGDEQLLLLVFESQGMPAADGVAPTVDVDAETMARIDVLQRELEATRESLQATIEELETSNEELQATNEELMASNEELQSSNEELQSVNEELNTVNAEYQEKVGILNRLNADLDSMSKAVGVATVFVDGALNLTRFSPDAVNVFRLREGDLGRPLDEIVHVLRYPELIQDLRHTVRSERMIEKQALAADGRVFLVRILPYSTASASQHGAVVTFIDITATRERDRLQVIIDALPEHIAVLAPDGTIAMVNAAWTRFARANGDSDQSRCGVGCNYLSACTDAPGLDSEAHRARIGIKAVLEGSSATFSLQYPCHSATEKRWFVMNVAPIHGGEFGAVVSHINITSWYAPDEVQV</sequence>
<dbReference type="SUPFAM" id="SSF52738">
    <property type="entry name" value="Methylesterase CheB, C-terminal domain"/>
    <property type="match status" value="1"/>
</dbReference>
<keyword evidence="4" id="KW-0808">Transferase</keyword>
<dbReference type="GO" id="GO:0000156">
    <property type="term" value="F:phosphorelay response regulator activity"/>
    <property type="evidence" value="ECO:0007669"/>
    <property type="project" value="InterPro"/>
</dbReference>
<dbReference type="SUPFAM" id="SSF53335">
    <property type="entry name" value="S-adenosyl-L-methionine-dependent methyltransferases"/>
    <property type="match status" value="1"/>
</dbReference>
<keyword evidence="6" id="KW-0145">Chemotaxis</keyword>
<evidence type="ECO:0000256" key="1">
    <source>
        <dbReference type="ARBA" id="ARBA00001541"/>
    </source>
</evidence>
<feature type="domain" description="CheR-type methyltransferase" evidence="9">
    <location>
        <begin position="232"/>
        <end position="469"/>
    </location>
</feature>
<dbReference type="Pfam" id="PF03705">
    <property type="entry name" value="CheR_N"/>
    <property type="match status" value="1"/>
</dbReference>
<evidence type="ECO:0000256" key="7">
    <source>
        <dbReference type="SAM" id="Coils"/>
    </source>
</evidence>
<dbReference type="SMART" id="SM00138">
    <property type="entry name" value="MeTrc"/>
    <property type="match status" value="1"/>
</dbReference>